<evidence type="ECO:0000256" key="6">
    <source>
        <dbReference type="ARBA" id="ARBA00022692"/>
    </source>
</evidence>
<evidence type="ECO:0000256" key="10">
    <source>
        <dbReference type="ARBA" id="ARBA00023136"/>
    </source>
</evidence>
<evidence type="ECO:0000256" key="9">
    <source>
        <dbReference type="ARBA" id="ARBA00023098"/>
    </source>
</evidence>
<evidence type="ECO:0000256" key="1">
    <source>
        <dbReference type="ARBA" id="ARBA00004141"/>
    </source>
</evidence>
<gene>
    <name evidence="14" type="ORF">HKI87_01g00940</name>
</gene>
<keyword evidence="11" id="KW-0275">Fatty acid biosynthesis</keyword>
<evidence type="ECO:0000256" key="2">
    <source>
        <dbReference type="ARBA" id="ARBA00007263"/>
    </source>
</evidence>
<feature type="transmembrane region" description="Helical" evidence="13">
    <location>
        <begin position="232"/>
        <end position="250"/>
    </location>
</feature>
<evidence type="ECO:0000256" key="12">
    <source>
        <dbReference type="ARBA" id="ARBA00047375"/>
    </source>
</evidence>
<dbReference type="EC" id="2.3.1.199" evidence="3"/>
<comment type="subcellular location">
    <subcellularLocation>
        <location evidence="1">Membrane</location>
        <topology evidence="1">Multi-pass membrane protein</topology>
    </subcellularLocation>
</comment>
<evidence type="ECO:0000313" key="15">
    <source>
        <dbReference type="Proteomes" id="UP001472866"/>
    </source>
</evidence>
<comment type="similarity">
    <text evidence="2">Belongs to the ELO family.</text>
</comment>
<organism evidence="14 15">
    <name type="scientific">Chloropicon roscoffensis</name>
    <dbReference type="NCBI Taxonomy" id="1461544"/>
    <lineage>
        <taxon>Eukaryota</taxon>
        <taxon>Viridiplantae</taxon>
        <taxon>Chlorophyta</taxon>
        <taxon>Chloropicophyceae</taxon>
        <taxon>Chloropicales</taxon>
        <taxon>Chloropicaceae</taxon>
        <taxon>Chloropicon</taxon>
    </lineage>
</organism>
<dbReference type="PANTHER" id="PTHR11157">
    <property type="entry name" value="FATTY ACID ACYL TRANSFERASE-RELATED"/>
    <property type="match status" value="1"/>
</dbReference>
<evidence type="ECO:0000256" key="11">
    <source>
        <dbReference type="ARBA" id="ARBA00023160"/>
    </source>
</evidence>
<dbReference type="GO" id="GO:0042761">
    <property type="term" value="P:very long-chain fatty acid biosynthetic process"/>
    <property type="evidence" value="ECO:0007669"/>
    <property type="project" value="TreeGrafter"/>
</dbReference>
<dbReference type="Pfam" id="PF01151">
    <property type="entry name" value="ELO"/>
    <property type="match status" value="1"/>
</dbReference>
<feature type="transmembrane region" description="Helical" evidence="13">
    <location>
        <begin position="93"/>
        <end position="118"/>
    </location>
</feature>
<evidence type="ECO:0000256" key="5">
    <source>
        <dbReference type="ARBA" id="ARBA00022679"/>
    </source>
</evidence>
<sequence>MDALVRRADAFEWEVGSNPISRPSLVGYIVVAYLASVWCITKLPPKTKDAVKSSRVFSVFVSAHSLLLCVGSLGLFVGGLASCTDEYRRVKSLGWLVCREVVGGTASGQIFYVSYWYYLSKYVELLDTVILAVKGKGLSFLHVFHHAVMPAMCWLWLQQMQSLQEIALMTNTLIHVIMYYYYFECSRGRSPRWKKLVTLSQIIQFVFSFGMGAAYLVVRLSRRQACSGEGSLLMNVLINAVFLALFTQFYNNKGNYAARKSRAGKKAE</sequence>
<dbReference type="GO" id="GO:0019367">
    <property type="term" value="P:fatty acid elongation, saturated fatty acid"/>
    <property type="evidence" value="ECO:0007669"/>
    <property type="project" value="TreeGrafter"/>
</dbReference>
<evidence type="ECO:0000256" key="4">
    <source>
        <dbReference type="ARBA" id="ARBA00022516"/>
    </source>
</evidence>
<dbReference type="GO" id="GO:0009922">
    <property type="term" value="F:fatty acid elongase activity"/>
    <property type="evidence" value="ECO:0007669"/>
    <property type="project" value="UniProtKB-EC"/>
</dbReference>
<dbReference type="GO" id="GO:0030148">
    <property type="term" value="P:sphingolipid biosynthetic process"/>
    <property type="evidence" value="ECO:0007669"/>
    <property type="project" value="TreeGrafter"/>
</dbReference>
<keyword evidence="8 13" id="KW-1133">Transmembrane helix</keyword>
<keyword evidence="5" id="KW-0808">Transferase</keyword>
<keyword evidence="4" id="KW-0444">Lipid biosynthesis</keyword>
<feature type="transmembrane region" description="Helical" evidence="13">
    <location>
        <begin position="202"/>
        <end position="220"/>
    </location>
</feature>
<accession>A0AAX4NWF1</accession>
<evidence type="ECO:0000313" key="14">
    <source>
        <dbReference type="EMBL" id="WZN58570.1"/>
    </source>
</evidence>
<keyword evidence="9" id="KW-0443">Lipid metabolism</keyword>
<dbReference type="GO" id="GO:0034626">
    <property type="term" value="P:fatty acid elongation, polyunsaturated fatty acid"/>
    <property type="evidence" value="ECO:0007669"/>
    <property type="project" value="TreeGrafter"/>
</dbReference>
<comment type="catalytic activity">
    <reaction evidence="12">
        <text>a very-long-chain acyl-CoA + malonyl-CoA + H(+) = a very-long-chain 3-oxoacyl-CoA + CO2 + CoA</text>
        <dbReference type="Rhea" id="RHEA:32727"/>
        <dbReference type="ChEBI" id="CHEBI:15378"/>
        <dbReference type="ChEBI" id="CHEBI:16526"/>
        <dbReference type="ChEBI" id="CHEBI:57287"/>
        <dbReference type="ChEBI" id="CHEBI:57384"/>
        <dbReference type="ChEBI" id="CHEBI:90725"/>
        <dbReference type="ChEBI" id="CHEBI:90736"/>
        <dbReference type="EC" id="2.3.1.199"/>
    </reaction>
</comment>
<evidence type="ECO:0000256" key="3">
    <source>
        <dbReference type="ARBA" id="ARBA00012307"/>
    </source>
</evidence>
<feature type="transmembrane region" description="Helical" evidence="13">
    <location>
        <begin position="56"/>
        <end position="81"/>
    </location>
</feature>
<dbReference type="InterPro" id="IPR002076">
    <property type="entry name" value="ELO_fam"/>
</dbReference>
<keyword evidence="10 13" id="KW-0472">Membrane</keyword>
<dbReference type="PANTHER" id="PTHR11157:SF134">
    <property type="entry name" value="ELONGATION OF FATTY ACIDS PROTEIN 1-RELATED"/>
    <property type="match status" value="1"/>
</dbReference>
<dbReference type="PROSITE" id="PS01188">
    <property type="entry name" value="ELO"/>
    <property type="match status" value="1"/>
</dbReference>
<dbReference type="GO" id="GO:0034625">
    <property type="term" value="P:fatty acid elongation, monounsaturated fatty acid"/>
    <property type="evidence" value="ECO:0007669"/>
    <property type="project" value="TreeGrafter"/>
</dbReference>
<keyword evidence="6 13" id="KW-0812">Transmembrane</keyword>
<dbReference type="Proteomes" id="UP001472866">
    <property type="component" value="Chromosome 01"/>
</dbReference>
<evidence type="ECO:0000256" key="8">
    <source>
        <dbReference type="ARBA" id="ARBA00022989"/>
    </source>
</evidence>
<evidence type="ECO:0000256" key="13">
    <source>
        <dbReference type="SAM" id="Phobius"/>
    </source>
</evidence>
<keyword evidence="7" id="KW-0276">Fatty acid metabolism</keyword>
<dbReference type="AlphaFoldDB" id="A0AAX4NWF1"/>
<name>A0AAX4NWF1_9CHLO</name>
<keyword evidence="15" id="KW-1185">Reference proteome</keyword>
<protein>
    <recommendedName>
        <fullName evidence="3">very-long-chain 3-oxoacyl-CoA synthase</fullName>
        <ecNumber evidence="3">2.3.1.199</ecNumber>
    </recommendedName>
</protein>
<dbReference type="EMBL" id="CP151501">
    <property type="protein sequence ID" value="WZN58570.1"/>
    <property type="molecule type" value="Genomic_DNA"/>
</dbReference>
<evidence type="ECO:0000256" key="7">
    <source>
        <dbReference type="ARBA" id="ARBA00022832"/>
    </source>
</evidence>
<dbReference type="InterPro" id="IPR030457">
    <property type="entry name" value="ELO_CS"/>
</dbReference>
<feature type="transmembrane region" description="Helical" evidence="13">
    <location>
        <begin position="166"/>
        <end position="182"/>
    </location>
</feature>
<feature type="transmembrane region" description="Helical" evidence="13">
    <location>
        <begin position="25"/>
        <end position="44"/>
    </location>
</feature>
<proteinExistence type="inferred from homology"/>
<dbReference type="GO" id="GO:0005789">
    <property type="term" value="C:endoplasmic reticulum membrane"/>
    <property type="evidence" value="ECO:0007669"/>
    <property type="project" value="TreeGrafter"/>
</dbReference>
<reference evidence="14 15" key="1">
    <citation type="submission" date="2024-03" db="EMBL/GenBank/DDBJ databases">
        <title>Complete genome sequence of the green alga Chloropicon roscoffensis RCC1871.</title>
        <authorList>
            <person name="Lemieux C."/>
            <person name="Pombert J.-F."/>
            <person name="Otis C."/>
            <person name="Turmel M."/>
        </authorList>
    </citation>
    <scope>NUCLEOTIDE SEQUENCE [LARGE SCALE GENOMIC DNA]</scope>
    <source>
        <strain evidence="14 15">RCC1871</strain>
    </source>
</reference>